<evidence type="ECO:0000256" key="1">
    <source>
        <dbReference type="SAM" id="MobiDB-lite"/>
    </source>
</evidence>
<proteinExistence type="predicted"/>
<protein>
    <submittedName>
        <fullName evidence="2">Uncharacterized protein</fullName>
    </submittedName>
</protein>
<dbReference type="EMBL" id="LAZR01047900">
    <property type="protein sequence ID" value="KKK93145.1"/>
    <property type="molecule type" value="Genomic_DNA"/>
</dbReference>
<organism evidence="2">
    <name type="scientific">marine sediment metagenome</name>
    <dbReference type="NCBI Taxonomy" id="412755"/>
    <lineage>
        <taxon>unclassified sequences</taxon>
        <taxon>metagenomes</taxon>
        <taxon>ecological metagenomes</taxon>
    </lineage>
</organism>
<feature type="compositionally biased region" description="Basic and acidic residues" evidence="1">
    <location>
        <begin position="124"/>
        <end position="141"/>
    </location>
</feature>
<comment type="caution">
    <text evidence="2">The sequence shown here is derived from an EMBL/GenBank/DDBJ whole genome shotgun (WGS) entry which is preliminary data.</text>
</comment>
<accession>A0A0F9A4Q7</accession>
<gene>
    <name evidence="2" type="ORF">LCGC14_2695840</name>
</gene>
<feature type="region of interest" description="Disordered" evidence="1">
    <location>
        <begin position="114"/>
        <end position="141"/>
    </location>
</feature>
<evidence type="ECO:0000313" key="2">
    <source>
        <dbReference type="EMBL" id="KKK93145.1"/>
    </source>
</evidence>
<feature type="non-terminal residue" evidence="2">
    <location>
        <position position="1"/>
    </location>
</feature>
<reference evidence="2" key="1">
    <citation type="journal article" date="2015" name="Nature">
        <title>Complex archaea that bridge the gap between prokaryotes and eukaryotes.</title>
        <authorList>
            <person name="Spang A."/>
            <person name="Saw J.H."/>
            <person name="Jorgensen S.L."/>
            <person name="Zaremba-Niedzwiedzka K."/>
            <person name="Martijn J."/>
            <person name="Lind A.E."/>
            <person name="van Eijk R."/>
            <person name="Schleper C."/>
            <person name="Guy L."/>
            <person name="Ettema T.J."/>
        </authorList>
    </citation>
    <scope>NUCLEOTIDE SEQUENCE</scope>
</reference>
<sequence>PSLQGEVIEDFYRIRERGRRAVLTRNRMKREKRVEERDVFEREHGWEIAISPSFERQARRFSDWRKKISQIDRDKTIPGSEKAEIRKEIMRRMIELAKEKVDAANELRTEIQGLLNQGARHGRTREGNGRGSAKGERSGTI</sequence>
<dbReference type="AlphaFoldDB" id="A0A0F9A4Q7"/>
<name>A0A0F9A4Q7_9ZZZZ</name>